<evidence type="ECO:0000259" key="3">
    <source>
        <dbReference type="PROSITE" id="PS50975"/>
    </source>
</evidence>
<dbReference type="Pfam" id="PF14401">
    <property type="entry name" value="RLAN"/>
    <property type="match status" value="1"/>
</dbReference>
<dbReference type="PANTHER" id="PTHR21621:SF0">
    <property type="entry name" value="BETA-CITRYLGLUTAMATE SYNTHASE B-RELATED"/>
    <property type="match status" value="1"/>
</dbReference>
<dbReference type="Pfam" id="PF08443">
    <property type="entry name" value="RimK"/>
    <property type="match status" value="1"/>
</dbReference>
<dbReference type="GO" id="GO:0005737">
    <property type="term" value="C:cytoplasm"/>
    <property type="evidence" value="ECO:0007669"/>
    <property type="project" value="TreeGrafter"/>
</dbReference>
<organism evidence="4 5">
    <name type="scientific">Marinagarivorans cellulosilyticus</name>
    <dbReference type="NCBI Taxonomy" id="2721545"/>
    <lineage>
        <taxon>Bacteria</taxon>
        <taxon>Pseudomonadati</taxon>
        <taxon>Pseudomonadota</taxon>
        <taxon>Gammaproteobacteria</taxon>
        <taxon>Cellvibrionales</taxon>
        <taxon>Cellvibrionaceae</taxon>
        <taxon>Marinagarivorans</taxon>
    </lineage>
</organism>
<reference evidence="4 5" key="1">
    <citation type="journal article" date="2022" name="IScience">
        <title>An ultrasensitive nanofiber-based assay for enzymatic hydrolysis and deep-sea microbial degradation of cellulose.</title>
        <authorList>
            <person name="Tsudome M."/>
            <person name="Tachioka M."/>
            <person name="Miyazaki M."/>
            <person name="Uchimura K."/>
            <person name="Tsuda M."/>
            <person name="Takaki Y."/>
            <person name="Deguchi S."/>
        </authorList>
    </citation>
    <scope>NUCLEOTIDE SEQUENCE [LARGE SCALE GENOMIC DNA]</scope>
    <source>
        <strain evidence="4 5">GE09</strain>
    </source>
</reference>
<dbReference type="InterPro" id="IPR025839">
    <property type="entry name" value="RLAN_dom"/>
</dbReference>
<evidence type="ECO:0000313" key="4">
    <source>
        <dbReference type="EMBL" id="BCD99458.1"/>
    </source>
</evidence>
<keyword evidence="1" id="KW-0464">Manganese</keyword>
<protein>
    <recommendedName>
        <fullName evidence="3">ATP-grasp domain-containing protein</fullName>
    </recommendedName>
</protein>
<feature type="domain" description="ATP-grasp" evidence="3">
    <location>
        <begin position="286"/>
        <end position="479"/>
    </location>
</feature>
<dbReference type="EMBL" id="AP023086">
    <property type="protein sequence ID" value="BCD99458.1"/>
    <property type="molecule type" value="Genomic_DNA"/>
</dbReference>
<dbReference type="InterPro" id="IPR011761">
    <property type="entry name" value="ATP-grasp"/>
</dbReference>
<keyword evidence="5" id="KW-1185">Reference proteome</keyword>
<sequence length="487" mass="55143">MNKTLIVTDEWDLLTNVPEVCAISFEQYLADYPKVNERKTRVINLCDTGLYLSQGYYCSLLAEARQHAVLPSVKTINELREFGNGARATFAPLKKYGLHNTDAALFSQPQLVFFGRSAHPQLSAVSKRLFQQYPTPILRLSLSQEADGITASVERLAINQLNDQEKTRFREELIRYMEGSWLRSPATRTLRWEMGILVNPDEAHPPSDKEAIKRFIKAAAKQGIHAQTITAAQAEQVGQFDALFIRETTAIDHHTYRIATRAEREGVVVIDDPTSILRCCNKVYLHDAFSYNNIPAPRTRIIASANDAQLDEIEALYGYPMVLKMPEGSFSIGVYKVKDRSELKRQVESLLKESALVLVQEYLYTEYDWRIGVLNGRAIYACKYLMARGHWQIYNHGAGQRNISGGFETLPTFEVPKAVLSAALKAANMIGNGLYGVDIKQQGRHVYVIEVNDNPSIDHKVEDAFLGNELYMQVMAEFSRRLEQRGR</sequence>
<gene>
    <name evidence="4" type="ORF">MARGE09_P3660</name>
</gene>
<dbReference type="PROSITE" id="PS50975">
    <property type="entry name" value="ATP_GRASP"/>
    <property type="match status" value="1"/>
</dbReference>
<dbReference type="InterPro" id="IPR013651">
    <property type="entry name" value="ATP-grasp_RimK-type"/>
</dbReference>
<evidence type="ECO:0000313" key="5">
    <source>
        <dbReference type="Proteomes" id="UP001320119"/>
    </source>
</evidence>
<dbReference type="Proteomes" id="UP001320119">
    <property type="component" value="Chromosome"/>
</dbReference>
<dbReference type="GO" id="GO:0005524">
    <property type="term" value="F:ATP binding"/>
    <property type="evidence" value="ECO:0007669"/>
    <property type="project" value="UniProtKB-UniRule"/>
</dbReference>
<proteinExistence type="predicted"/>
<keyword evidence="2" id="KW-0067">ATP-binding</keyword>
<keyword evidence="2" id="KW-0547">Nucleotide-binding</keyword>
<dbReference type="AlphaFoldDB" id="A0AAN1WKV5"/>
<name>A0AAN1WKV5_9GAMM</name>
<dbReference type="KEGG" id="marq:MARGE09_P3660"/>
<dbReference type="GO" id="GO:0018169">
    <property type="term" value="F:ribosomal S6-glutamic acid ligase activity"/>
    <property type="evidence" value="ECO:0007669"/>
    <property type="project" value="TreeGrafter"/>
</dbReference>
<dbReference type="Gene3D" id="3.30.470.20">
    <property type="entry name" value="ATP-grasp fold, B domain"/>
    <property type="match status" value="1"/>
</dbReference>
<dbReference type="InterPro" id="IPR013815">
    <property type="entry name" value="ATP_grasp_subdomain_1"/>
</dbReference>
<dbReference type="RefSeq" id="WP_236984724.1">
    <property type="nucleotide sequence ID" value="NZ_AP023086.1"/>
</dbReference>
<dbReference type="GO" id="GO:0009432">
    <property type="term" value="P:SOS response"/>
    <property type="evidence" value="ECO:0007669"/>
    <property type="project" value="TreeGrafter"/>
</dbReference>
<dbReference type="Gene3D" id="3.30.1490.20">
    <property type="entry name" value="ATP-grasp fold, A domain"/>
    <property type="match status" value="1"/>
</dbReference>
<dbReference type="SUPFAM" id="SSF56059">
    <property type="entry name" value="Glutathione synthetase ATP-binding domain-like"/>
    <property type="match status" value="1"/>
</dbReference>
<dbReference type="GO" id="GO:0046872">
    <property type="term" value="F:metal ion binding"/>
    <property type="evidence" value="ECO:0007669"/>
    <property type="project" value="InterPro"/>
</dbReference>
<accession>A0AAN1WKV5</accession>
<dbReference type="PANTHER" id="PTHR21621">
    <property type="entry name" value="RIBOSOMAL PROTEIN S6 MODIFICATION PROTEIN"/>
    <property type="match status" value="1"/>
</dbReference>
<evidence type="ECO:0000256" key="2">
    <source>
        <dbReference type="PROSITE-ProRule" id="PRU00409"/>
    </source>
</evidence>
<evidence type="ECO:0000256" key="1">
    <source>
        <dbReference type="ARBA" id="ARBA00023211"/>
    </source>
</evidence>